<evidence type="ECO:0000256" key="1">
    <source>
        <dbReference type="ARBA" id="ARBA00023015"/>
    </source>
</evidence>
<dbReference type="Pfam" id="PF13545">
    <property type="entry name" value="HTH_Crp_2"/>
    <property type="match status" value="1"/>
</dbReference>
<proteinExistence type="predicted"/>
<protein>
    <submittedName>
        <fullName evidence="5">Crp/Fnr family transcriptional regulator</fullName>
    </submittedName>
</protein>
<name>A0A1B2EX07_9HYPH</name>
<dbReference type="InterPro" id="IPR036390">
    <property type="entry name" value="WH_DNA-bd_sf"/>
</dbReference>
<keyword evidence="5" id="KW-0614">Plasmid</keyword>
<dbReference type="PANTHER" id="PTHR24567:SF74">
    <property type="entry name" value="HTH-TYPE TRANSCRIPTIONAL REGULATOR ARCR"/>
    <property type="match status" value="1"/>
</dbReference>
<dbReference type="SUPFAM" id="SSF51206">
    <property type="entry name" value="cAMP-binding domain-like"/>
    <property type="match status" value="1"/>
</dbReference>
<dbReference type="EMBL" id="CP016619">
    <property type="protein sequence ID" value="ANY84520.1"/>
    <property type="molecule type" value="Genomic_DNA"/>
</dbReference>
<feature type="domain" description="HTH crp-type" evidence="4">
    <location>
        <begin position="149"/>
        <end position="215"/>
    </location>
</feature>
<dbReference type="InterPro" id="IPR050397">
    <property type="entry name" value="Env_Response_Regulators"/>
</dbReference>
<reference evidence="5" key="1">
    <citation type="submission" date="2016-07" db="EMBL/GenBank/DDBJ databases">
        <title>Microvirga ossetica sp. nov. a new species of rhizobia isolated from root nodules of the legume species Vicia alpestris Steven originated from North Ossetia region in the Caucasus.</title>
        <authorList>
            <person name="Safronova V.I."/>
            <person name="Kuznetsova I.G."/>
            <person name="Sazanova A.L."/>
            <person name="Belimov A."/>
            <person name="Andronov E."/>
            <person name="Osledkin Y.S."/>
            <person name="Onishchuk O.P."/>
            <person name="Kurchak O.N."/>
            <person name="Shaposhnikov A.I."/>
            <person name="Willems A."/>
            <person name="Tikhonovich I.A."/>
        </authorList>
    </citation>
    <scope>NUCLEOTIDE SEQUENCE [LARGE SCALE GENOMIC DNA]</scope>
    <source>
        <strain evidence="5">V5/3M</strain>
        <plasmid evidence="5">unnamed2</plasmid>
    </source>
</reference>
<dbReference type="RefSeq" id="WP_099515404.1">
    <property type="nucleotide sequence ID" value="NZ_CP016619.1"/>
</dbReference>
<keyword evidence="3" id="KW-0804">Transcription</keyword>
<dbReference type="PROSITE" id="PS51063">
    <property type="entry name" value="HTH_CRP_2"/>
    <property type="match status" value="1"/>
</dbReference>
<dbReference type="GO" id="GO:0005829">
    <property type="term" value="C:cytosol"/>
    <property type="evidence" value="ECO:0007669"/>
    <property type="project" value="TreeGrafter"/>
</dbReference>
<dbReference type="OrthoDB" id="8017540at2"/>
<evidence type="ECO:0000256" key="2">
    <source>
        <dbReference type="ARBA" id="ARBA00023125"/>
    </source>
</evidence>
<dbReference type="AlphaFoldDB" id="A0A1B2EX07"/>
<dbReference type="SMART" id="SM00419">
    <property type="entry name" value="HTH_CRP"/>
    <property type="match status" value="1"/>
</dbReference>
<evidence type="ECO:0000256" key="3">
    <source>
        <dbReference type="ARBA" id="ARBA00023163"/>
    </source>
</evidence>
<dbReference type="GO" id="GO:0003700">
    <property type="term" value="F:DNA-binding transcription factor activity"/>
    <property type="evidence" value="ECO:0007669"/>
    <property type="project" value="TreeGrafter"/>
</dbReference>
<sequence length="250" mass="27937">MRQERTATDHRTNCLLAALEPEDFAYLEPHLEGVILPRGTILYETGETIRYTYFPHDIIVSLVDVMEDGGSAEMTVFGCEAVIGFISAVVTRESVGRYIVQVPGTASRIATDKMHEAISTRPKLRRLILHYTEALIAQLVHTVACNAVHSVEARCCRWILSSHDRLDEDTLPLTHEFLAEVIGVQRSTVSTVMGALHKRGLIQQGRGDITVTDRTGLEGAACECYGKIRRRFERLLPHTFTKGFPESEQS</sequence>
<dbReference type="InterPro" id="IPR018490">
    <property type="entry name" value="cNMP-bd_dom_sf"/>
</dbReference>
<dbReference type="InterPro" id="IPR014710">
    <property type="entry name" value="RmlC-like_jellyroll"/>
</dbReference>
<organism evidence="5">
    <name type="scientific">Microvirga ossetica</name>
    <dbReference type="NCBI Taxonomy" id="1882682"/>
    <lineage>
        <taxon>Bacteria</taxon>
        <taxon>Pseudomonadati</taxon>
        <taxon>Pseudomonadota</taxon>
        <taxon>Alphaproteobacteria</taxon>
        <taxon>Hyphomicrobiales</taxon>
        <taxon>Methylobacteriaceae</taxon>
        <taxon>Microvirga</taxon>
    </lineage>
</organism>
<dbReference type="Gene3D" id="1.10.10.10">
    <property type="entry name" value="Winged helix-like DNA-binding domain superfamily/Winged helix DNA-binding domain"/>
    <property type="match status" value="1"/>
</dbReference>
<dbReference type="PANTHER" id="PTHR24567">
    <property type="entry name" value="CRP FAMILY TRANSCRIPTIONAL REGULATORY PROTEIN"/>
    <property type="match status" value="1"/>
</dbReference>
<evidence type="ECO:0000259" key="4">
    <source>
        <dbReference type="PROSITE" id="PS51063"/>
    </source>
</evidence>
<dbReference type="KEGG" id="moc:BB934_40745"/>
<dbReference type="InterPro" id="IPR036388">
    <property type="entry name" value="WH-like_DNA-bd_sf"/>
</dbReference>
<dbReference type="InterPro" id="IPR012318">
    <property type="entry name" value="HTH_CRP"/>
</dbReference>
<gene>
    <name evidence="5" type="ORF">BB934_40745</name>
</gene>
<keyword evidence="1" id="KW-0805">Transcription regulation</keyword>
<keyword evidence="2" id="KW-0238">DNA-binding</keyword>
<accession>A0A1B2EX07</accession>
<geneLocation type="plasmid" evidence="5">
    <name>unnamed2</name>
</geneLocation>
<dbReference type="SUPFAM" id="SSF46785">
    <property type="entry name" value="Winged helix' DNA-binding domain"/>
    <property type="match status" value="1"/>
</dbReference>
<dbReference type="GO" id="GO:0003677">
    <property type="term" value="F:DNA binding"/>
    <property type="evidence" value="ECO:0007669"/>
    <property type="project" value="UniProtKB-KW"/>
</dbReference>
<evidence type="ECO:0000313" key="5">
    <source>
        <dbReference type="EMBL" id="ANY84520.1"/>
    </source>
</evidence>
<dbReference type="Gene3D" id="2.60.120.10">
    <property type="entry name" value="Jelly Rolls"/>
    <property type="match status" value="1"/>
</dbReference>